<proteinExistence type="predicted"/>
<dbReference type="Proteomes" id="UP001597399">
    <property type="component" value="Unassembled WGS sequence"/>
</dbReference>
<reference evidence="2" key="1">
    <citation type="journal article" date="2019" name="Int. J. Syst. Evol. Microbiol.">
        <title>The Global Catalogue of Microorganisms (GCM) 10K type strain sequencing project: providing services to taxonomists for standard genome sequencing and annotation.</title>
        <authorList>
            <consortium name="The Broad Institute Genomics Platform"/>
            <consortium name="The Broad Institute Genome Sequencing Center for Infectious Disease"/>
            <person name="Wu L."/>
            <person name="Ma J."/>
        </authorList>
    </citation>
    <scope>NUCLEOTIDE SEQUENCE [LARGE SCALE GENOMIC DNA]</scope>
    <source>
        <strain evidence="2">TISTR 2466</strain>
    </source>
</reference>
<protein>
    <submittedName>
        <fullName evidence="1">HK97-gp10 family putative phage morphogenesis protein</fullName>
    </submittedName>
</protein>
<keyword evidence="2" id="KW-1185">Reference proteome</keyword>
<evidence type="ECO:0000313" key="1">
    <source>
        <dbReference type="EMBL" id="MFD2695315.1"/>
    </source>
</evidence>
<comment type="caution">
    <text evidence="1">The sequence shown here is derived from an EMBL/GenBank/DDBJ whole genome shotgun (WGS) entry which is preliminary data.</text>
</comment>
<dbReference type="EMBL" id="JBHUMQ010000042">
    <property type="protein sequence ID" value="MFD2695315.1"/>
    <property type="molecule type" value="Genomic_DNA"/>
</dbReference>
<organism evidence="1 2">
    <name type="scientific">Sporolactobacillus shoreicorticis</name>
    <dbReference type="NCBI Taxonomy" id="1923877"/>
    <lineage>
        <taxon>Bacteria</taxon>
        <taxon>Bacillati</taxon>
        <taxon>Bacillota</taxon>
        <taxon>Bacilli</taxon>
        <taxon>Bacillales</taxon>
        <taxon>Sporolactobacillaceae</taxon>
        <taxon>Sporolactobacillus</taxon>
    </lineage>
</organism>
<gene>
    <name evidence="1" type="ORF">ACFSUE_17055</name>
</gene>
<evidence type="ECO:0000313" key="2">
    <source>
        <dbReference type="Proteomes" id="UP001597399"/>
    </source>
</evidence>
<name>A0ABW5S9X5_9BACL</name>
<dbReference type="InterPro" id="IPR010064">
    <property type="entry name" value="HK97-gp10_tail"/>
</dbReference>
<accession>A0ABW5S9X5</accession>
<sequence>MSNVEITGLDDIVNNLDQLIISEVAKQNAINAAANVYAEALEQVKFKHDGEKGTHLKDHVTFKKDQYDDHSTDVGYDKKGFYYRFVNNGTKYQPGQHFMEHVFDQQQEAMKQAMFDELKKDVDHHA</sequence>
<dbReference type="RefSeq" id="WP_253062611.1">
    <property type="nucleotide sequence ID" value="NZ_JAMXWM010000014.1"/>
</dbReference>
<dbReference type="NCBIfam" id="TIGR01725">
    <property type="entry name" value="phge_HK97_gp10"/>
    <property type="match status" value="1"/>
</dbReference>